<evidence type="ECO:0000256" key="6">
    <source>
        <dbReference type="ARBA" id="ARBA00022602"/>
    </source>
</evidence>
<evidence type="ECO:0000313" key="15">
    <source>
        <dbReference type="EnsemblPlants" id="Pp3c5_25290V3.1"/>
    </source>
</evidence>
<evidence type="ECO:0000256" key="12">
    <source>
        <dbReference type="ARBA" id="ARBA00031713"/>
    </source>
</evidence>
<keyword evidence="16" id="KW-1185">Reference proteome</keyword>
<evidence type="ECO:0000256" key="10">
    <source>
        <dbReference type="ARBA" id="ARBA00022833"/>
    </source>
</evidence>
<dbReference type="InterPro" id="IPR001330">
    <property type="entry name" value="Prenyltrans"/>
</dbReference>
<evidence type="ECO:0000256" key="2">
    <source>
        <dbReference type="ARBA" id="ARBA00001947"/>
    </source>
</evidence>
<dbReference type="GO" id="GO:0009414">
    <property type="term" value="P:response to water deprivation"/>
    <property type="evidence" value="ECO:0007669"/>
    <property type="project" value="EnsemblPlants"/>
</dbReference>
<evidence type="ECO:0000256" key="3">
    <source>
        <dbReference type="ARBA" id="ARBA00010497"/>
    </source>
</evidence>
<reference evidence="14 16" key="1">
    <citation type="journal article" date="2008" name="Science">
        <title>The Physcomitrella genome reveals evolutionary insights into the conquest of land by plants.</title>
        <authorList>
            <person name="Rensing S."/>
            <person name="Lang D."/>
            <person name="Zimmer A."/>
            <person name="Terry A."/>
            <person name="Salamov A."/>
            <person name="Shapiro H."/>
            <person name="Nishiyama T."/>
            <person name="Perroud P.-F."/>
            <person name="Lindquist E."/>
            <person name="Kamisugi Y."/>
            <person name="Tanahashi T."/>
            <person name="Sakakibara K."/>
            <person name="Fujita T."/>
            <person name="Oishi K."/>
            <person name="Shin-I T."/>
            <person name="Kuroki Y."/>
            <person name="Toyoda A."/>
            <person name="Suzuki Y."/>
            <person name="Hashimoto A."/>
            <person name="Yamaguchi K."/>
            <person name="Sugano A."/>
            <person name="Kohara Y."/>
            <person name="Fujiyama A."/>
            <person name="Anterola A."/>
            <person name="Aoki S."/>
            <person name="Ashton N."/>
            <person name="Barbazuk W.B."/>
            <person name="Barker E."/>
            <person name="Bennetzen J."/>
            <person name="Bezanilla M."/>
            <person name="Blankenship R."/>
            <person name="Cho S.H."/>
            <person name="Dutcher S."/>
            <person name="Estelle M."/>
            <person name="Fawcett J.A."/>
            <person name="Gundlach H."/>
            <person name="Hanada K."/>
            <person name="Heyl A."/>
            <person name="Hicks K.A."/>
            <person name="Hugh J."/>
            <person name="Lohr M."/>
            <person name="Mayer K."/>
            <person name="Melkozernov A."/>
            <person name="Murata T."/>
            <person name="Nelson D."/>
            <person name="Pils B."/>
            <person name="Prigge M."/>
            <person name="Reiss B."/>
            <person name="Renner T."/>
            <person name="Rombauts S."/>
            <person name="Rushton P."/>
            <person name="Sanderfoot A."/>
            <person name="Schween G."/>
            <person name="Shiu S.-H."/>
            <person name="Stueber K."/>
            <person name="Theodoulou F.L."/>
            <person name="Tu H."/>
            <person name="Van de Peer Y."/>
            <person name="Verrier P.J."/>
            <person name="Waters E."/>
            <person name="Wood A."/>
            <person name="Yang L."/>
            <person name="Cove D."/>
            <person name="Cuming A."/>
            <person name="Hasebe M."/>
            <person name="Lucas S."/>
            <person name="Mishler D.B."/>
            <person name="Reski R."/>
            <person name="Grigoriev I."/>
            <person name="Quatrano R.S."/>
            <person name="Boore J.L."/>
        </authorList>
    </citation>
    <scope>NUCLEOTIDE SEQUENCE [LARGE SCALE GENOMIC DNA]</scope>
    <source>
        <strain evidence="15 16">cv. Gransden 2004</strain>
    </source>
</reference>
<dbReference type="Gramene" id="Pp3c5_25290V3.1">
    <property type="protein sequence ID" value="Pp3c5_25290V3.1"/>
    <property type="gene ID" value="Pp3c5_25290"/>
</dbReference>
<dbReference type="PANTHER" id="PTHR11774">
    <property type="entry name" value="GERANYLGERANYL TRANSFERASE TYPE BETA SUBUNIT"/>
    <property type="match status" value="1"/>
</dbReference>
<evidence type="ECO:0000259" key="13">
    <source>
        <dbReference type="Pfam" id="PF00432"/>
    </source>
</evidence>
<keyword evidence="7" id="KW-0808">Transferase</keyword>
<comment type="similarity">
    <text evidence="3">Belongs to the protein prenyltransferase subunit beta family.</text>
</comment>
<protein>
    <recommendedName>
        <fullName evidence="5">Geranylgeranyl transferase type-1 subunit beta</fullName>
        <ecNumber evidence="4">2.5.1.59</ecNumber>
    </recommendedName>
    <alternativeName>
        <fullName evidence="12">Geranylgeranyl transferase type I subunit beta</fullName>
    </alternativeName>
</protein>
<dbReference type="Pfam" id="PF00432">
    <property type="entry name" value="Prenyltrans"/>
    <property type="match status" value="1"/>
</dbReference>
<evidence type="ECO:0000256" key="7">
    <source>
        <dbReference type="ARBA" id="ARBA00022679"/>
    </source>
</evidence>
<gene>
    <name evidence="15" type="primary">LOC112282107</name>
    <name evidence="14" type="ORF">PHYPA_008142</name>
</gene>
<evidence type="ECO:0000256" key="8">
    <source>
        <dbReference type="ARBA" id="ARBA00022723"/>
    </source>
</evidence>
<dbReference type="AlphaFoldDB" id="A0A2K1KL18"/>
<keyword evidence="6" id="KW-0637">Prenyltransferase</keyword>
<feature type="domain" description="Prenyltransferase alpha-alpha toroid" evidence="13">
    <location>
        <begin position="10"/>
        <end position="348"/>
    </location>
</feature>
<dbReference type="KEGG" id="ppp:112282107"/>
<dbReference type="GO" id="GO:0005953">
    <property type="term" value="C:CAAX-protein geranylgeranyltransferase complex"/>
    <property type="evidence" value="ECO:0000318"/>
    <property type="project" value="GO_Central"/>
</dbReference>
<evidence type="ECO:0000313" key="16">
    <source>
        <dbReference type="Proteomes" id="UP000006727"/>
    </source>
</evidence>
<keyword evidence="8" id="KW-0479">Metal-binding</keyword>
<evidence type="ECO:0000256" key="4">
    <source>
        <dbReference type="ARBA" id="ARBA00012700"/>
    </source>
</evidence>
<dbReference type="Gene3D" id="1.50.10.20">
    <property type="match status" value="1"/>
</dbReference>
<dbReference type="SUPFAM" id="SSF48239">
    <property type="entry name" value="Terpenoid cyclases/Protein prenyltransferases"/>
    <property type="match status" value="1"/>
</dbReference>
<evidence type="ECO:0000256" key="1">
    <source>
        <dbReference type="ARBA" id="ARBA00001946"/>
    </source>
</evidence>
<evidence type="ECO:0000256" key="9">
    <source>
        <dbReference type="ARBA" id="ARBA00022737"/>
    </source>
</evidence>
<dbReference type="GO" id="GO:0046872">
    <property type="term" value="F:metal ion binding"/>
    <property type="evidence" value="ECO:0007669"/>
    <property type="project" value="UniProtKB-KW"/>
</dbReference>
<dbReference type="CDD" id="cd02895">
    <property type="entry name" value="GGTase-I"/>
    <property type="match status" value="1"/>
</dbReference>
<name>A0A2K1KL18_PHYPA</name>
<comment type="cofactor">
    <cofactor evidence="2">
        <name>Zn(2+)</name>
        <dbReference type="ChEBI" id="CHEBI:29105"/>
    </cofactor>
</comment>
<keyword evidence="11" id="KW-0460">Magnesium</keyword>
<comment type="cofactor">
    <cofactor evidence="1">
        <name>Mg(2+)</name>
        <dbReference type="ChEBI" id="CHEBI:18420"/>
    </cofactor>
</comment>
<dbReference type="EnsemblPlants" id="Pp3c5_25290V3.2">
    <property type="protein sequence ID" value="Pp3c5_25290V3.2"/>
    <property type="gene ID" value="Pp3c5_25290"/>
</dbReference>
<reference evidence="15" key="3">
    <citation type="submission" date="2020-12" db="UniProtKB">
        <authorList>
            <consortium name="EnsemblPlants"/>
        </authorList>
    </citation>
    <scope>IDENTIFICATION</scope>
</reference>
<keyword evidence="10" id="KW-0862">Zinc</keyword>
<dbReference type="PaxDb" id="3218-PP1S23_341V6.1"/>
<dbReference type="OrthoDB" id="24893at2759"/>
<evidence type="ECO:0000256" key="11">
    <source>
        <dbReference type="ARBA" id="ARBA00022842"/>
    </source>
</evidence>
<dbReference type="Proteomes" id="UP000006727">
    <property type="component" value="Chromosome 5"/>
</dbReference>
<dbReference type="EnsemblPlants" id="Pp3c5_25290V3.1">
    <property type="protein sequence ID" value="Pp3c5_25290V3.1"/>
    <property type="gene ID" value="Pp3c5_25290"/>
</dbReference>
<dbReference type="PANTHER" id="PTHR11774:SF4">
    <property type="entry name" value="GERANYLGERANYL TRANSFERASE TYPE-1 SUBUNIT BETA"/>
    <property type="match status" value="1"/>
</dbReference>
<keyword evidence="9" id="KW-0677">Repeat</keyword>
<dbReference type="Gramene" id="Pp3c5_25290V3.2">
    <property type="protein sequence ID" value="Pp3c5_25290V3.2"/>
    <property type="gene ID" value="Pp3c5_25290"/>
</dbReference>
<dbReference type="EC" id="2.5.1.59" evidence="4"/>
<dbReference type="InterPro" id="IPR045089">
    <property type="entry name" value="PGGT1B-like"/>
</dbReference>
<organism evidence="14">
    <name type="scientific">Physcomitrium patens</name>
    <name type="common">Spreading-leaved earth moss</name>
    <name type="synonym">Physcomitrella patens</name>
    <dbReference type="NCBI Taxonomy" id="3218"/>
    <lineage>
        <taxon>Eukaryota</taxon>
        <taxon>Viridiplantae</taxon>
        <taxon>Streptophyta</taxon>
        <taxon>Embryophyta</taxon>
        <taxon>Bryophyta</taxon>
        <taxon>Bryophytina</taxon>
        <taxon>Bryopsida</taxon>
        <taxon>Funariidae</taxon>
        <taxon>Funariales</taxon>
        <taxon>Funariaceae</taxon>
        <taxon>Physcomitrium</taxon>
    </lineage>
</organism>
<dbReference type="GO" id="GO:0004662">
    <property type="term" value="F:CAAX-protein geranylgeranyltransferase activity"/>
    <property type="evidence" value="ECO:0007669"/>
    <property type="project" value="UniProtKB-EC"/>
</dbReference>
<dbReference type="RefSeq" id="XP_024375094.1">
    <property type="nucleotide sequence ID" value="XM_024519326.2"/>
</dbReference>
<dbReference type="EMBL" id="ABEU02000005">
    <property type="protein sequence ID" value="PNR54465.1"/>
    <property type="molecule type" value="Genomic_DNA"/>
</dbReference>
<evidence type="ECO:0000313" key="14">
    <source>
        <dbReference type="EMBL" id="PNR54465.1"/>
    </source>
</evidence>
<reference evidence="14 16" key="2">
    <citation type="journal article" date="2018" name="Plant J.">
        <title>The Physcomitrella patens chromosome-scale assembly reveals moss genome structure and evolution.</title>
        <authorList>
            <person name="Lang D."/>
            <person name="Ullrich K.K."/>
            <person name="Murat F."/>
            <person name="Fuchs J."/>
            <person name="Jenkins J."/>
            <person name="Haas F.B."/>
            <person name="Piednoel M."/>
            <person name="Gundlach H."/>
            <person name="Van Bel M."/>
            <person name="Meyberg R."/>
            <person name="Vives C."/>
            <person name="Morata J."/>
            <person name="Symeonidi A."/>
            <person name="Hiss M."/>
            <person name="Muchero W."/>
            <person name="Kamisugi Y."/>
            <person name="Saleh O."/>
            <person name="Blanc G."/>
            <person name="Decker E.L."/>
            <person name="van Gessel N."/>
            <person name="Grimwood J."/>
            <person name="Hayes R.D."/>
            <person name="Graham S.W."/>
            <person name="Gunter L.E."/>
            <person name="McDaniel S.F."/>
            <person name="Hoernstein S.N.W."/>
            <person name="Larsson A."/>
            <person name="Li F.W."/>
            <person name="Perroud P.F."/>
            <person name="Phillips J."/>
            <person name="Ranjan P."/>
            <person name="Rokshar D.S."/>
            <person name="Rothfels C.J."/>
            <person name="Schneider L."/>
            <person name="Shu S."/>
            <person name="Stevenson D.W."/>
            <person name="Thummler F."/>
            <person name="Tillich M."/>
            <person name="Villarreal Aguilar J.C."/>
            <person name="Widiez T."/>
            <person name="Wong G.K."/>
            <person name="Wymore A."/>
            <person name="Zhang Y."/>
            <person name="Zimmer A.D."/>
            <person name="Quatrano R.S."/>
            <person name="Mayer K.F.X."/>
            <person name="Goodstein D."/>
            <person name="Casacuberta J.M."/>
            <person name="Vandepoele K."/>
            <person name="Reski R."/>
            <person name="Cuming A.C."/>
            <person name="Tuskan G.A."/>
            <person name="Maumus F."/>
            <person name="Salse J."/>
            <person name="Schmutz J."/>
            <person name="Rensing S.A."/>
        </authorList>
    </citation>
    <scope>NUCLEOTIDE SEQUENCE [LARGE SCALE GENOMIC DNA]</scope>
    <source>
        <strain evidence="15 16">cv. Gransden 2004</strain>
    </source>
</reference>
<dbReference type="GO" id="GO:0009733">
    <property type="term" value="P:response to auxin"/>
    <property type="evidence" value="ECO:0007669"/>
    <property type="project" value="EnsemblPlants"/>
</dbReference>
<dbReference type="GeneID" id="112282107"/>
<evidence type="ECO:0000256" key="5">
    <source>
        <dbReference type="ARBA" id="ARBA00020603"/>
    </source>
</evidence>
<dbReference type="GO" id="GO:0009737">
    <property type="term" value="P:response to abscisic acid"/>
    <property type="evidence" value="ECO:0007669"/>
    <property type="project" value="EnsemblPlants"/>
</dbReference>
<dbReference type="InterPro" id="IPR008930">
    <property type="entry name" value="Terpenoid_cyclase/PrenylTrfase"/>
</dbReference>
<dbReference type="InterPro" id="IPR041960">
    <property type="entry name" value="GGTase_I_beta"/>
</dbReference>
<sequence length="357" mass="38989">MAEDSLSEFTHRAHVFYFRDALLEQLPSPYEPNDVNRLTLAYFAVSALDLLNALDQVPAVDVIDWVYSLQVLPLSADDPRSSVINKEPVFGFRGSPSIGIRFCSNGTPPISYDGGHLASTYSALSILRILGDDLSCVEHEAVLNTVRGLQQPDGSFCPVQLGAERDLRFTYCAAAICSLLNNWKGMDVDKSVAYILSCQSYDDGFGMYPGLEAHGGGTYCALASLKLMGRLLNDNLHDQGLIAGVLDRTGLVGWCARRQTDCGGFQGRVNKLADTCYAFWVGGSLKMLGKYNLCDAAKLRSFLFTCQTKFGGFSKLPHGYPDLLHSYYGVCAFSLLEESGLQSLCPELGLSTRASYN</sequence>
<dbReference type="OMA" id="RWCLMRQ"/>
<proteinExistence type="inferred from homology"/>
<dbReference type="STRING" id="3218.A0A2K1KL18"/>
<accession>A0A2K1KL18</accession>
<dbReference type="FunCoup" id="A0A2K1KL18">
    <property type="interactions" value="3909"/>
</dbReference>